<evidence type="ECO:0000259" key="2">
    <source>
        <dbReference type="Pfam" id="PF00496"/>
    </source>
</evidence>
<dbReference type="InterPro" id="IPR039424">
    <property type="entry name" value="SBP_5"/>
</dbReference>
<dbReference type="EMBL" id="LDSE01000031">
    <property type="protein sequence ID" value="KTS66326.1"/>
    <property type="molecule type" value="Genomic_DNA"/>
</dbReference>
<dbReference type="InterPro" id="IPR000914">
    <property type="entry name" value="SBP_5_dom"/>
</dbReference>
<gene>
    <name evidence="3" type="ORF">SA3R_17795</name>
</gene>
<sequence length="510" mass="55257">MKSMQNLLIAAALGLASCAVVAASTSEKPVRIAAPFEIKGSDPALSGDILLRMDVVETLVEVNERGEPVAALAQRWQVSDDGLRWQFQLRDGVHFHDGSLLDAVAVVKSLNTARGKAGLLDKTPIADISGAGQLVTITLREPFTPLLSVLAESRSQILALASWDAQGNITRIIGSGPFTLTSFQPPQSLTVARFADYWGEKPAIAAASYLATGRAETRALLAESGDADYVFNLDAASRQRLARKASLHIPAIPVPRTLMLKLNLADPLLAEQPVREAISMAIDRNALAQAVLRYPGAASQLFPPNMAEWHNPALTPLHYQPQQAAQLLQSAGWQRGADGVLTRNGQRFSLTLLTYPDRPELPLMAMVIQQQLRQVGIDVRINATNASEIPAQHHNNRLQLALFARNFALTPDPTGTLLQDYGTHGGDWGAMNWHAAGFDAALHTLTQSTDGAARAGARSVITRALQQDLPVIPLAWYQQSAAVNSQLQGVKLDPFERHFGLRQMHWGSHD</sequence>
<dbReference type="Gene3D" id="3.10.105.10">
    <property type="entry name" value="Dipeptide-binding Protein, Domain 3"/>
    <property type="match status" value="1"/>
</dbReference>
<dbReference type="Pfam" id="PF00496">
    <property type="entry name" value="SBP_bac_5"/>
    <property type="match status" value="1"/>
</dbReference>
<organism evidence="3 4">
    <name type="scientific">Pantoea dispersa</name>
    <dbReference type="NCBI Taxonomy" id="59814"/>
    <lineage>
        <taxon>Bacteria</taxon>
        <taxon>Pseudomonadati</taxon>
        <taxon>Pseudomonadota</taxon>
        <taxon>Gammaproteobacteria</taxon>
        <taxon>Enterobacterales</taxon>
        <taxon>Erwiniaceae</taxon>
        <taxon>Pantoea</taxon>
    </lineage>
</organism>
<dbReference type="InterPro" id="IPR030678">
    <property type="entry name" value="Peptide/Ni-bd"/>
</dbReference>
<reference evidence="3 4" key="1">
    <citation type="journal article" date="2016" name="Front. Microbiol.">
        <title>Genomic Resource of Rice Seed Associated Bacteria.</title>
        <authorList>
            <person name="Midha S."/>
            <person name="Bansal K."/>
            <person name="Sharma S."/>
            <person name="Kumar N."/>
            <person name="Patil P.P."/>
            <person name="Chaudhry V."/>
            <person name="Patil P.B."/>
        </authorList>
    </citation>
    <scope>NUCLEOTIDE SEQUENCE [LARGE SCALE GENOMIC DNA]</scope>
    <source>
        <strain evidence="3 4">SA3</strain>
    </source>
</reference>
<dbReference type="PANTHER" id="PTHR30290:SF83">
    <property type="entry name" value="ABC TRANSPORTER SUBSTRATE-BINDING PROTEIN"/>
    <property type="match status" value="1"/>
</dbReference>
<feature type="domain" description="Solute-binding protein family 5" evidence="2">
    <location>
        <begin position="67"/>
        <end position="422"/>
    </location>
</feature>
<evidence type="ECO:0000313" key="4">
    <source>
        <dbReference type="Proteomes" id="UP000071979"/>
    </source>
</evidence>
<dbReference type="AlphaFoldDB" id="A0A8E1RW57"/>
<protein>
    <submittedName>
        <fullName evidence="3">ABC transporter substrate-binding protein</fullName>
    </submittedName>
</protein>
<evidence type="ECO:0000256" key="1">
    <source>
        <dbReference type="SAM" id="SignalP"/>
    </source>
</evidence>
<comment type="caution">
    <text evidence="3">The sequence shown here is derived from an EMBL/GenBank/DDBJ whole genome shotgun (WGS) entry which is preliminary data.</text>
</comment>
<dbReference type="Gene3D" id="3.40.190.10">
    <property type="entry name" value="Periplasmic binding protein-like II"/>
    <property type="match status" value="1"/>
</dbReference>
<dbReference type="GO" id="GO:0043190">
    <property type="term" value="C:ATP-binding cassette (ABC) transporter complex"/>
    <property type="evidence" value="ECO:0007669"/>
    <property type="project" value="InterPro"/>
</dbReference>
<dbReference type="PANTHER" id="PTHR30290">
    <property type="entry name" value="PERIPLASMIC BINDING COMPONENT OF ABC TRANSPORTER"/>
    <property type="match status" value="1"/>
</dbReference>
<dbReference type="PROSITE" id="PS51257">
    <property type="entry name" value="PROKAR_LIPOPROTEIN"/>
    <property type="match status" value="1"/>
</dbReference>
<dbReference type="RefSeq" id="WP_058776125.1">
    <property type="nucleotide sequence ID" value="NZ_CP106661.1"/>
</dbReference>
<keyword evidence="1" id="KW-0732">Signal</keyword>
<evidence type="ECO:0000313" key="3">
    <source>
        <dbReference type="EMBL" id="KTS66326.1"/>
    </source>
</evidence>
<accession>A0A8E1RW57</accession>
<dbReference type="GO" id="GO:0015833">
    <property type="term" value="P:peptide transport"/>
    <property type="evidence" value="ECO:0007669"/>
    <property type="project" value="TreeGrafter"/>
</dbReference>
<dbReference type="Proteomes" id="UP000071979">
    <property type="component" value="Unassembled WGS sequence"/>
</dbReference>
<dbReference type="GO" id="GO:1904680">
    <property type="term" value="F:peptide transmembrane transporter activity"/>
    <property type="evidence" value="ECO:0007669"/>
    <property type="project" value="TreeGrafter"/>
</dbReference>
<feature type="signal peptide" evidence="1">
    <location>
        <begin position="1"/>
        <end position="22"/>
    </location>
</feature>
<dbReference type="GO" id="GO:0030288">
    <property type="term" value="C:outer membrane-bounded periplasmic space"/>
    <property type="evidence" value="ECO:0007669"/>
    <property type="project" value="UniProtKB-ARBA"/>
</dbReference>
<name>A0A8E1RW57_9GAMM</name>
<dbReference type="CDD" id="cd08490">
    <property type="entry name" value="PBP2_NikA_DppA_OppA_like_3"/>
    <property type="match status" value="1"/>
</dbReference>
<dbReference type="PIRSF" id="PIRSF002741">
    <property type="entry name" value="MppA"/>
    <property type="match status" value="1"/>
</dbReference>
<feature type="chain" id="PRO_5034978922" evidence="1">
    <location>
        <begin position="23"/>
        <end position="510"/>
    </location>
</feature>
<dbReference type="SUPFAM" id="SSF53850">
    <property type="entry name" value="Periplasmic binding protein-like II"/>
    <property type="match status" value="1"/>
</dbReference>
<proteinExistence type="predicted"/>